<evidence type="ECO:0000313" key="2">
    <source>
        <dbReference type="Proteomes" id="UP000019241"/>
    </source>
</evidence>
<comment type="caution">
    <text evidence="1">The sequence shown here is derived from an EMBL/GenBank/DDBJ whole genome shotgun (WGS) entry which is preliminary data.</text>
</comment>
<name>W7CXE5_9LIST</name>
<organism evidence="1 2">
    <name type="scientific">Listeria fleischmannii FSL S10-1203</name>
    <dbReference type="NCBI Taxonomy" id="1265822"/>
    <lineage>
        <taxon>Bacteria</taxon>
        <taxon>Bacillati</taxon>
        <taxon>Bacillota</taxon>
        <taxon>Bacilli</taxon>
        <taxon>Bacillales</taxon>
        <taxon>Listeriaceae</taxon>
        <taxon>Listeria</taxon>
    </lineage>
</organism>
<reference evidence="1 2" key="1">
    <citation type="submission" date="2012-12" db="EMBL/GenBank/DDBJ databases">
        <title>Novel taxa of Listeriaceae from agricultural environments in the United States.</title>
        <authorList>
            <person name="den Bakker H.C."/>
            <person name="Allred A."/>
            <person name="Warchocki S."/>
            <person name="Wright E.M."/>
            <person name="Burrell A."/>
            <person name="Nightingale K.K."/>
            <person name="Kephart D."/>
            <person name="Wiedmann M."/>
        </authorList>
    </citation>
    <scope>NUCLEOTIDE SEQUENCE [LARGE SCALE GENOMIC DNA]</scope>
    <source>
        <strain evidence="1 2">FSL S10-1203</strain>
    </source>
</reference>
<dbReference type="AlphaFoldDB" id="W7CXE5"/>
<accession>W7CXE5</accession>
<sequence>MAKANLTHLALAREKHAIRRKKVSYGGADMLIGRHPSGLSVMIQYNGKFYVYQAKYNQGCHKNLELAKRLWIAVNKVDTQRRMVSPFFFFTDIYIKS</sequence>
<evidence type="ECO:0000313" key="1">
    <source>
        <dbReference type="EMBL" id="EUJ44229.1"/>
    </source>
</evidence>
<dbReference type="Proteomes" id="UP000019241">
    <property type="component" value="Unassembled WGS sequence"/>
</dbReference>
<gene>
    <name evidence="1" type="ORF">MCOL2_19956</name>
</gene>
<dbReference type="PATRIC" id="fig|1265822.4.peg.4076"/>
<dbReference type="EMBL" id="AODM01000086">
    <property type="protein sequence ID" value="EUJ44229.1"/>
    <property type="molecule type" value="Genomic_DNA"/>
</dbReference>
<proteinExistence type="predicted"/>
<protein>
    <submittedName>
        <fullName evidence="1">Uncharacterized protein</fullName>
    </submittedName>
</protein>